<proteinExistence type="predicted"/>
<sequence length="231" mass="26749">MKPNQEKIEYLSQFNLLHSLSEEDLIEMDQLTVITTIRKNTFIQTPDSSPQGLYFVKRGTIRLFKLTAEGKQFTLDILREGNVFGEVDLISFGTRYLYIETLEECDICLMDTDRFESFIIHRSRFMLNLIKVMSERIIRMSDLAQHLALGNLQDKIIYALLKLADQFGLIQDNEYYRIDYSISHQEIANLVGASREAVTATLQELAAAGVIKTGFKTIFLHREKLRERQRG</sequence>
<evidence type="ECO:0000259" key="5">
    <source>
        <dbReference type="PROSITE" id="PS50042"/>
    </source>
</evidence>
<evidence type="ECO:0000256" key="4">
    <source>
        <dbReference type="ARBA" id="ARBA00023163"/>
    </source>
</evidence>
<dbReference type="PANTHER" id="PTHR24567">
    <property type="entry name" value="CRP FAMILY TRANSCRIPTIONAL REGULATORY PROTEIN"/>
    <property type="match status" value="1"/>
</dbReference>
<gene>
    <name evidence="8" type="ORF">FLT43_03215</name>
    <name evidence="7" type="ORF">M5W83_25125</name>
</gene>
<keyword evidence="4" id="KW-0804">Transcription</keyword>
<feature type="domain" description="HTH crp-type" evidence="6">
    <location>
        <begin position="150"/>
        <end position="224"/>
    </location>
</feature>
<keyword evidence="2" id="KW-0238">DNA-binding</keyword>
<dbReference type="Proteomes" id="UP000315377">
    <property type="component" value="Chromosome"/>
</dbReference>
<evidence type="ECO:0000313" key="7">
    <source>
        <dbReference type="EMBL" id="MCY9610438.1"/>
    </source>
</evidence>
<evidence type="ECO:0000256" key="1">
    <source>
        <dbReference type="ARBA" id="ARBA00023015"/>
    </source>
</evidence>
<dbReference type="GO" id="GO:0005829">
    <property type="term" value="C:cytosol"/>
    <property type="evidence" value="ECO:0007669"/>
    <property type="project" value="TreeGrafter"/>
</dbReference>
<evidence type="ECO:0000313" key="9">
    <source>
        <dbReference type="Proteomes" id="UP000315377"/>
    </source>
</evidence>
<dbReference type="InterPro" id="IPR018490">
    <property type="entry name" value="cNMP-bd_dom_sf"/>
</dbReference>
<dbReference type="SUPFAM" id="SSF51206">
    <property type="entry name" value="cAMP-binding domain-like"/>
    <property type="match status" value="1"/>
</dbReference>
<keyword evidence="10" id="KW-1185">Reference proteome</keyword>
<protein>
    <submittedName>
        <fullName evidence="8">Crp/Fnr family transcriptional regulator</fullName>
    </submittedName>
</protein>
<dbReference type="Gene3D" id="2.60.120.10">
    <property type="entry name" value="Jelly Rolls"/>
    <property type="match status" value="1"/>
</dbReference>
<dbReference type="EMBL" id="JAMDMM010000056">
    <property type="protein sequence ID" value="MCY9610438.1"/>
    <property type="molecule type" value="Genomic_DNA"/>
</dbReference>
<name>A0AAP9IZS9_PANTH</name>
<dbReference type="GeneID" id="76994990"/>
<evidence type="ECO:0000256" key="3">
    <source>
        <dbReference type="ARBA" id="ARBA00023159"/>
    </source>
</evidence>
<dbReference type="PANTHER" id="PTHR24567:SF26">
    <property type="entry name" value="REGULATORY PROTEIN YEIL"/>
    <property type="match status" value="1"/>
</dbReference>
<dbReference type="SUPFAM" id="SSF46785">
    <property type="entry name" value="Winged helix' DNA-binding domain"/>
    <property type="match status" value="1"/>
</dbReference>
<dbReference type="Proteomes" id="UP001209276">
    <property type="component" value="Unassembled WGS sequence"/>
</dbReference>
<dbReference type="GO" id="GO:0003677">
    <property type="term" value="F:DNA binding"/>
    <property type="evidence" value="ECO:0007669"/>
    <property type="project" value="UniProtKB-KW"/>
</dbReference>
<dbReference type="CDD" id="cd00038">
    <property type="entry name" value="CAP_ED"/>
    <property type="match status" value="1"/>
</dbReference>
<accession>A0AAP9IZS9</accession>
<reference evidence="7 10" key="2">
    <citation type="submission" date="2022-05" db="EMBL/GenBank/DDBJ databases">
        <title>Genome Sequencing of Bee-Associated Microbes.</title>
        <authorList>
            <person name="Dunlap C."/>
        </authorList>
    </citation>
    <scope>NUCLEOTIDE SEQUENCE [LARGE SCALE GENOMIC DNA]</scope>
    <source>
        <strain evidence="7 10">NRRL B-14613</strain>
    </source>
</reference>
<dbReference type="InterPro" id="IPR014710">
    <property type="entry name" value="RmlC-like_jellyroll"/>
</dbReference>
<dbReference type="InterPro" id="IPR000595">
    <property type="entry name" value="cNMP-bd_dom"/>
</dbReference>
<evidence type="ECO:0000313" key="10">
    <source>
        <dbReference type="Proteomes" id="UP001209276"/>
    </source>
</evidence>
<keyword evidence="3" id="KW-0010">Activator</keyword>
<organism evidence="8 9">
    <name type="scientific">Paenibacillus thiaminolyticus</name>
    <name type="common">Bacillus thiaminolyticus</name>
    <dbReference type="NCBI Taxonomy" id="49283"/>
    <lineage>
        <taxon>Bacteria</taxon>
        <taxon>Bacillati</taxon>
        <taxon>Bacillota</taxon>
        <taxon>Bacilli</taxon>
        <taxon>Bacillales</taxon>
        <taxon>Paenibacillaceae</taxon>
        <taxon>Paenibacillus</taxon>
    </lineage>
</organism>
<dbReference type="InterPro" id="IPR012318">
    <property type="entry name" value="HTH_CRP"/>
</dbReference>
<dbReference type="AlphaFoldDB" id="A0AAP9IZS9"/>
<dbReference type="InterPro" id="IPR036388">
    <property type="entry name" value="WH-like_DNA-bd_sf"/>
</dbReference>
<dbReference type="Pfam" id="PF13545">
    <property type="entry name" value="HTH_Crp_2"/>
    <property type="match status" value="1"/>
</dbReference>
<dbReference type="SMART" id="SM00100">
    <property type="entry name" value="cNMP"/>
    <property type="match status" value="1"/>
</dbReference>
<dbReference type="Pfam" id="PF00027">
    <property type="entry name" value="cNMP_binding"/>
    <property type="match status" value="1"/>
</dbReference>
<dbReference type="GO" id="GO:0003700">
    <property type="term" value="F:DNA-binding transcription factor activity"/>
    <property type="evidence" value="ECO:0007669"/>
    <property type="project" value="TreeGrafter"/>
</dbReference>
<dbReference type="PROSITE" id="PS51063">
    <property type="entry name" value="HTH_CRP_2"/>
    <property type="match status" value="1"/>
</dbReference>
<dbReference type="Gene3D" id="1.10.10.10">
    <property type="entry name" value="Winged helix-like DNA-binding domain superfamily/Winged helix DNA-binding domain"/>
    <property type="match status" value="1"/>
</dbReference>
<dbReference type="PROSITE" id="PS50042">
    <property type="entry name" value="CNMP_BINDING_3"/>
    <property type="match status" value="1"/>
</dbReference>
<reference evidence="8 9" key="1">
    <citation type="submission" date="2019-07" db="EMBL/GenBank/DDBJ databases">
        <title>Paenibacillus thiaminolyticus NRRL B-4156.</title>
        <authorList>
            <person name="Hehnly C."/>
            <person name="Zhang L."/>
        </authorList>
    </citation>
    <scope>NUCLEOTIDE SEQUENCE [LARGE SCALE GENOMIC DNA]</scope>
    <source>
        <strain evidence="8 9">NRRL B-4156</strain>
    </source>
</reference>
<dbReference type="InterPro" id="IPR036390">
    <property type="entry name" value="WH_DNA-bd_sf"/>
</dbReference>
<evidence type="ECO:0000256" key="2">
    <source>
        <dbReference type="ARBA" id="ARBA00023125"/>
    </source>
</evidence>
<dbReference type="EMBL" id="CP041405">
    <property type="protein sequence ID" value="QDM42624.1"/>
    <property type="molecule type" value="Genomic_DNA"/>
</dbReference>
<evidence type="ECO:0000259" key="6">
    <source>
        <dbReference type="PROSITE" id="PS51063"/>
    </source>
</evidence>
<evidence type="ECO:0000313" key="8">
    <source>
        <dbReference type="EMBL" id="QDM42624.1"/>
    </source>
</evidence>
<dbReference type="RefSeq" id="WP_087441219.1">
    <property type="nucleotide sequence ID" value="NZ_CABMNB010000015.1"/>
</dbReference>
<dbReference type="SMART" id="SM00419">
    <property type="entry name" value="HTH_CRP"/>
    <property type="match status" value="1"/>
</dbReference>
<keyword evidence="1" id="KW-0805">Transcription regulation</keyword>
<feature type="domain" description="Cyclic nucleotide-binding" evidence="5">
    <location>
        <begin position="16"/>
        <end position="119"/>
    </location>
</feature>
<dbReference type="InterPro" id="IPR050397">
    <property type="entry name" value="Env_Response_Regulators"/>
</dbReference>